<name>A0ABS8TYT4_9GAMM</name>
<reference evidence="1" key="1">
    <citation type="submission" date="2021-11" db="EMBL/GenBank/DDBJ databases">
        <title>Genome sequence of Xylella taiwanensis PLS432.</title>
        <authorList>
            <person name="Weng L.-W."/>
            <person name="Su C.-C."/>
            <person name="Tsai C.-W."/>
            <person name="Kuo C.-H."/>
        </authorList>
    </citation>
    <scope>NUCLEOTIDE SEQUENCE</scope>
    <source>
        <strain evidence="1">PLS432</strain>
    </source>
</reference>
<gene>
    <name evidence="1" type="ORF">LPH55_11490</name>
</gene>
<evidence type="ECO:0000313" key="1">
    <source>
        <dbReference type="EMBL" id="MCD8474060.1"/>
    </source>
</evidence>
<dbReference type="EMBL" id="JAJPPU010000004">
    <property type="protein sequence ID" value="MCD8474060.1"/>
    <property type="molecule type" value="Genomic_DNA"/>
</dbReference>
<proteinExistence type="predicted"/>
<sequence>MTLRLYISTDDAGMSMHGMHGCSHLSVVLPGVVLAPLLLQGTDSPDSIPLARACAPLVPLLCPPMAG</sequence>
<evidence type="ECO:0000313" key="2">
    <source>
        <dbReference type="Proteomes" id="UP001430701"/>
    </source>
</evidence>
<protein>
    <submittedName>
        <fullName evidence="1">Uncharacterized protein</fullName>
    </submittedName>
</protein>
<accession>A0ABS8TYT4</accession>
<dbReference type="Proteomes" id="UP001430701">
    <property type="component" value="Unassembled WGS sequence"/>
</dbReference>
<dbReference type="RefSeq" id="WP_152536636.1">
    <property type="nucleotide sequence ID" value="NZ_CP087689.1"/>
</dbReference>
<comment type="caution">
    <text evidence="1">The sequence shown here is derived from an EMBL/GenBank/DDBJ whole genome shotgun (WGS) entry which is preliminary data.</text>
</comment>
<organism evidence="1 2">
    <name type="scientific">Xylella taiwanensis</name>
    <dbReference type="NCBI Taxonomy" id="1444770"/>
    <lineage>
        <taxon>Bacteria</taxon>
        <taxon>Pseudomonadati</taxon>
        <taxon>Pseudomonadota</taxon>
        <taxon>Gammaproteobacteria</taxon>
        <taxon>Lysobacterales</taxon>
        <taxon>Lysobacteraceae</taxon>
        <taxon>Xylella</taxon>
    </lineage>
</organism>
<keyword evidence="2" id="KW-1185">Reference proteome</keyword>